<dbReference type="AlphaFoldDB" id="A0AAD1VMV2"/>
<dbReference type="EMBL" id="OW240912">
    <property type="protein sequence ID" value="CAH2221197.1"/>
    <property type="molecule type" value="Genomic_DNA"/>
</dbReference>
<proteinExistence type="predicted"/>
<organism evidence="1 2">
    <name type="scientific">Pelobates cultripes</name>
    <name type="common">Western spadefoot toad</name>
    <dbReference type="NCBI Taxonomy" id="61616"/>
    <lineage>
        <taxon>Eukaryota</taxon>
        <taxon>Metazoa</taxon>
        <taxon>Chordata</taxon>
        <taxon>Craniata</taxon>
        <taxon>Vertebrata</taxon>
        <taxon>Euteleostomi</taxon>
        <taxon>Amphibia</taxon>
        <taxon>Batrachia</taxon>
        <taxon>Anura</taxon>
        <taxon>Pelobatoidea</taxon>
        <taxon>Pelobatidae</taxon>
        <taxon>Pelobates</taxon>
    </lineage>
</organism>
<gene>
    <name evidence="1" type="ORF">PECUL_23A007016</name>
</gene>
<dbReference type="Proteomes" id="UP001295444">
    <property type="component" value="Chromosome 01"/>
</dbReference>
<sequence length="70" mass="8233">MQTRNRYHQICGFVTATYADDVLLTLTNPASFIPKIVTLIDPYAELSRYKINLSRSYCRSHTNPNRYRTY</sequence>
<keyword evidence="2" id="KW-1185">Reference proteome</keyword>
<reference evidence="1" key="1">
    <citation type="submission" date="2022-03" db="EMBL/GenBank/DDBJ databases">
        <authorList>
            <person name="Alioto T."/>
            <person name="Alioto T."/>
            <person name="Gomez Garrido J."/>
        </authorList>
    </citation>
    <scope>NUCLEOTIDE SEQUENCE</scope>
</reference>
<name>A0AAD1VMV2_PELCU</name>
<evidence type="ECO:0000313" key="2">
    <source>
        <dbReference type="Proteomes" id="UP001295444"/>
    </source>
</evidence>
<evidence type="ECO:0000313" key="1">
    <source>
        <dbReference type="EMBL" id="CAH2221197.1"/>
    </source>
</evidence>
<accession>A0AAD1VMV2</accession>
<protein>
    <submittedName>
        <fullName evidence="1">Uncharacterized protein</fullName>
    </submittedName>
</protein>